<evidence type="ECO:0000313" key="1">
    <source>
        <dbReference type="EMBL" id="EDQ02713.1"/>
    </source>
</evidence>
<dbReference type="EMBL" id="ABIC01000001">
    <property type="protein sequence ID" value="EDQ02713.1"/>
    <property type="molecule type" value="Genomic_DNA"/>
</dbReference>
<dbReference type="STRING" id="314608.KT99_06092"/>
<accession>A9CVN3</accession>
<gene>
    <name evidence="1" type="ORF">KT99_06092</name>
</gene>
<evidence type="ECO:0000313" key="2">
    <source>
        <dbReference type="Proteomes" id="UP000005839"/>
    </source>
</evidence>
<organism evidence="1 2">
    <name type="scientific">Shewanella benthica KT99</name>
    <dbReference type="NCBI Taxonomy" id="314608"/>
    <lineage>
        <taxon>Bacteria</taxon>
        <taxon>Pseudomonadati</taxon>
        <taxon>Pseudomonadota</taxon>
        <taxon>Gammaproteobacteria</taxon>
        <taxon>Alteromonadales</taxon>
        <taxon>Shewanellaceae</taxon>
        <taxon>Shewanella</taxon>
    </lineage>
</organism>
<reference evidence="1 2" key="1">
    <citation type="submission" date="2007-10" db="EMBL/GenBank/DDBJ databases">
        <authorList>
            <person name="Yayanos A."/>
            <person name="Ferriera S."/>
            <person name="Johnson J."/>
            <person name="Kravitz S."/>
            <person name="Halpern A."/>
            <person name="Remington K."/>
            <person name="Beeson K."/>
            <person name="Tran B."/>
            <person name="Rogers Y.-H."/>
            <person name="Friedman R."/>
            <person name="Venter J.C."/>
        </authorList>
    </citation>
    <scope>NUCLEOTIDE SEQUENCE [LARGE SCALE GENOMIC DNA]</scope>
    <source>
        <strain evidence="1 2">KT99</strain>
    </source>
</reference>
<dbReference type="Proteomes" id="UP000005839">
    <property type="component" value="Unassembled WGS sequence"/>
</dbReference>
<comment type="caution">
    <text evidence="1">The sequence shown here is derived from an EMBL/GenBank/DDBJ whole genome shotgun (WGS) entry which is preliminary data.</text>
</comment>
<protein>
    <submittedName>
        <fullName evidence="1">Uncharacterized protein</fullName>
    </submittedName>
</protein>
<keyword evidence="2" id="KW-1185">Reference proteome</keyword>
<dbReference type="AlphaFoldDB" id="A9CVN3"/>
<sequence length="55" mass="6380">MLIIIICDLVSVRISYVGNMDLRLKLMVENCLPAASYINRTQCTFEKEKRKDNDT</sequence>
<name>A9CVN3_9GAMM</name>
<proteinExistence type="predicted"/>